<dbReference type="Proteomes" id="UP001301797">
    <property type="component" value="Chromosome"/>
</dbReference>
<dbReference type="PANTHER" id="PTHR35902">
    <property type="entry name" value="S-LAYER DOMAIN-LIKE PROTEIN-RELATED"/>
    <property type="match status" value="1"/>
</dbReference>
<dbReference type="RefSeq" id="WP_317136819.1">
    <property type="nucleotide sequence ID" value="NZ_CP043875.1"/>
</dbReference>
<accession>A0AA97I2W4</accession>
<dbReference type="KEGG" id="mefw:F1737_00430"/>
<proteinExistence type="predicted"/>
<feature type="transmembrane region" description="Helical" evidence="1">
    <location>
        <begin position="401"/>
        <end position="422"/>
    </location>
</feature>
<keyword evidence="3" id="KW-1185">Reference proteome</keyword>
<dbReference type="EMBL" id="CP043875">
    <property type="protein sequence ID" value="WOF15251.1"/>
    <property type="molecule type" value="Genomic_DNA"/>
</dbReference>
<dbReference type="InterPro" id="IPR013783">
    <property type="entry name" value="Ig-like_fold"/>
</dbReference>
<evidence type="ECO:0000256" key="1">
    <source>
        <dbReference type="SAM" id="Phobius"/>
    </source>
</evidence>
<keyword evidence="1" id="KW-0812">Transmembrane</keyword>
<dbReference type="GeneID" id="85228589"/>
<evidence type="ECO:0000313" key="2">
    <source>
        <dbReference type="EMBL" id="WOF15251.1"/>
    </source>
</evidence>
<reference evidence="2 3" key="1">
    <citation type="submission" date="2019-09" db="EMBL/GenBank/DDBJ databases">
        <title>The complete genome of Methanoplanus sp. FWC-SCC4.</title>
        <authorList>
            <person name="Chen S.-C."/>
            <person name="Zhou Y.-Z."/>
            <person name="Lai M.-C."/>
        </authorList>
    </citation>
    <scope>NUCLEOTIDE SEQUENCE [LARGE SCALE GENOMIC DNA]</scope>
    <source>
        <strain evidence="2 3">FWC-SCC4</strain>
    </source>
</reference>
<protein>
    <submittedName>
        <fullName evidence="2">S-layer protein</fullName>
    </submittedName>
</protein>
<dbReference type="AlphaFoldDB" id="A0AA97I2W4"/>
<evidence type="ECO:0000313" key="3">
    <source>
        <dbReference type="Proteomes" id="UP001301797"/>
    </source>
</evidence>
<sequence length="428" mass="45780">MKITNILVAFFICVTFAAVPAMAGVKYISGEPDISVAISGTNEFDPGDDVSLAIIVQNSGLKNSKIIQSSVVDRDDLPDTAKMVVVTLESGDAPVTVKSDPQMIGDIAGGLTKSLVFNLKVDKNAAPGEYNLDTVVKYKYLYNADQIGTDSIRYFYKDVNLEIALPLKINSDLDIEVGNVAVESMNVGTEGYISMDVKNTGYETGQDSVVKITRSPGSAVVPTDSSVFVGEFAPGEIKSVTFKAAVSDNGEAKNYPVLVSVDYKDSEGDQKTSDSVTIGVDVGGKVDFEAVSKTSEIHPGQKGKITIEYKNTGDATAYNAVARISAVDPFTSNDDTAFLGDLAPGQTATGVYDVSVDSEATIKTYGIDTEIRYRDALDNSQISDSMKAQVELTPRSGFEVFTNPIVLTVVLFAIIGAGYFVWSRRKNE</sequence>
<name>A0AA97I2W4_9EURY</name>
<dbReference type="PANTHER" id="PTHR35902:SF3">
    <property type="entry name" value="NPCBM-ASSOCIATED, NEW3 DOMAIN OF ALPHA-GALACTOSIDASE"/>
    <property type="match status" value="1"/>
</dbReference>
<dbReference type="Gene3D" id="2.60.40.10">
    <property type="entry name" value="Immunoglobulins"/>
    <property type="match status" value="2"/>
</dbReference>
<gene>
    <name evidence="2" type="ORF">F1737_00430</name>
</gene>
<keyword evidence="1" id="KW-1133">Transmembrane helix</keyword>
<organism evidence="2 3">
    <name type="scientific">Methanochimaera problematica</name>
    <dbReference type="NCBI Taxonomy" id="2609417"/>
    <lineage>
        <taxon>Archaea</taxon>
        <taxon>Methanobacteriati</taxon>
        <taxon>Methanobacteriota</taxon>
        <taxon>Stenosarchaea group</taxon>
        <taxon>Methanomicrobia</taxon>
        <taxon>Methanomicrobiales</taxon>
        <taxon>Methanomicrobiaceae</taxon>
        <taxon>Methanochimaera</taxon>
    </lineage>
</organism>
<keyword evidence="1" id="KW-0472">Membrane</keyword>